<dbReference type="Proteomes" id="UP000824056">
    <property type="component" value="Unassembled WGS sequence"/>
</dbReference>
<dbReference type="EMBL" id="DXBG01000205">
    <property type="protein sequence ID" value="HIZ66002.1"/>
    <property type="molecule type" value="Genomic_DNA"/>
</dbReference>
<accession>A0A9D2FSL1</accession>
<keyword evidence="5" id="KW-1133">Transmembrane helix</keyword>
<evidence type="ECO:0000256" key="1">
    <source>
        <dbReference type="ARBA" id="ARBA00022737"/>
    </source>
</evidence>
<evidence type="ECO:0000256" key="5">
    <source>
        <dbReference type="SAM" id="Phobius"/>
    </source>
</evidence>
<dbReference type="InterPro" id="IPR011990">
    <property type="entry name" value="TPR-like_helical_dom_sf"/>
</dbReference>
<dbReference type="AlphaFoldDB" id="A0A9D2FSL1"/>
<keyword evidence="2" id="KW-0802">TPR repeat</keyword>
<evidence type="ECO:0000313" key="6">
    <source>
        <dbReference type="EMBL" id="HIZ66002.1"/>
    </source>
</evidence>
<feature type="compositionally biased region" description="Polar residues" evidence="4">
    <location>
        <begin position="476"/>
        <end position="488"/>
    </location>
</feature>
<dbReference type="SMART" id="SM00028">
    <property type="entry name" value="TPR"/>
    <property type="match status" value="6"/>
</dbReference>
<reference evidence="6" key="2">
    <citation type="submission" date="2021-04" db="EMBL/GenBank/DDBJ databases">
        <authorList>
            <person name="Gilroy R."/>
        </authorList>
    </citation>
    <scope>NUCLEOTIDE SEQUENCE</scope>
    <source>
        <strain evidence="6">1068</strain>
    </source>
</reference>
<dbReference type="InterPro" id="IPR051012">
    <property type="entry name" value="CellSynth/LPSAsmb/PSIAsmb"/>
</dbReference>
<evidence type="ECO:0000256" key="3">
    <source>
        <dbReference type="SAM" id="Coils"/>
    </source>
</evidence>
<dbReference type="PANTHER" id="PTHR45586">
    <property type="entry name" value="TPR REPEAT-CONTAINING PROTEIN PA4667"/>
    <property type="match status" value="1"/>
</dbReference>
<protein>
    <submittedName>
        <fullName evidence="6">Tetratricopeptide repeat protein</fullName>
    </submittedName>
</protein>
<evidence type="ECO:0000256" key="2">
    <source>
        <dbReference type="ARBA" id="ARBA00022803"/>
    </source>
</evidence>
<comment type="caution">
    <text evidence="6">The sequence shown here is derived from an EMBL/GenBank/DDBJ whole genome shotgun (WGS) entry which is preliminary data.</text>
</comment>
<sequence length="509" mass="56129">MKCMICGTPLTAGERCPKCGCRVTAQKKAGALSNLYYNQGLEKAQVRDLSGAITCLRRSLKMNKLNIQARNLLGLVYFETGEVVAALSQWVISKNMAPEGNMAAGYIEELQKNANRLDAINTSIKKYNQCLEYCRSGNTDMAAMQLKKVLASNPKLIKGYHLLALIYIHDEEYEKARRQLKAAARVDKTNTTTLRFLREVEERTGRKTNLEPRFRMMERDSEGRDGSLVFKSGNDTIIQPPEFKEKSITNTLVNLVLGLVVGAAALWFLVVPARTQKINEEANQKIVEYSNKMATQSAELERMQEEMDASQEAVDTAQNQISEADKKSTGYENLLKAWLAYRSGSSTNTANALESVDPNLLSVEGKELYDTMMDEVGSVLRRKYRDEGEASLDAGDYDAAIASLTKSLDIQQDRRAMFYLAQAYEGKGDTANANKWYQKIIDEYPGTQYAQDAEDYMEANGGSTEGADSGQDEGENSSGDSQADTDQNGGADEGDSQDGAVSGGAVDDE</sequence>
<organism evidence="6 7">
    <name type="scientific">Candidatus Blautia pullicola</name>
    <dbReference type="NCBI Taxonomy" id="2838498"/>
    <lineage>
        <taxon>Bacteria</taxon>
        <taxon>Bacillati</taxon>
        <taxon>Bacillota</taxon>
        <taxon>Clostridia</taxon>
        <taxon>Lachnospirales</taxon>
        <taxon>Lachnospiraceae</taxon>
        <taxon>Blautia</taxon>
    </lineage>
</organism>
<dbReference type="Pfam" id="PF13181">
    <property type="entry name" value="TPR_8"/>
    <property type="match status" value="1"/>
</dbReference>
<dbReference type="InterPro" id="IPR019734">
    <property type="entry name" value="TPR_rpt"/>
</dbReference>
<feature type="transmembrane region" description="Helical" evidence="5">
    <location>
        <begin position="252"/>
        <end position="271"/>
    </location>
</feature>
<dbReference type="Gene3D" id="1.25.40.10">
    <property type="entry name" value="Tetratricopeptide repeat domain"/>
    <property type="match status" value="3"/>
</dbReference>
<proteinExistence type="predicted"/>
<evidence type="ECO:0000256" key="4">
    <source>
        <dbReference type="SAM" id="MobiDB-lite"/>
    </source>
</evidence>
<keyword evidence="3" id="KW-0175">Coiled coil</keyword>
<reference evidence="6" key="1">
    <citation type="journal article" date="2021" name="PeerJ">
        <title>Extensive microbial diversity within the chicken gut microbiome revealed by metagenomics and culture.</title>
        <authorList>
            <person name="Gilroy R."/>
            <person name="Ravi A."/>
            <person name="Getino M."/>
            <person name="Pursley I."/>
            <person name="Horton D.L."/>
            <person name="Alikhan N.F."/>
            <person name="Baker D."/>
            <person name="Gharbi K."/>
            <person name="Hall N."/>
            <person name="Watson M."/>
            <person name="Adriaenssens E.M."/>
            <person name="Foster-Nyarko E."/>
            <person name="Jarju S."/>
            <person name="Secka A."/>
            <person name="Antonio M."/>
            <person name="Oren A."/>
            <person name="Chaudhuri R.R."/>
            <person name="La Ragione R."/>
            <person name="Hildebrand F."/>
            <person name="Pallen M.J."/>
        </authorList>
    </citation>
    <scope>NUCLEOTIDE SEQUENCE</scope>
    <source>
        <strain evidence="6">1068</strain>
    </source>
</reference>
<name>A0A9D2FSL1_9FIRM</name>
<dbReference type="SUPFAM" id="SSF48452">
    <property type="entry name" value="TPR-like"/>
    <property type="match status" value="1"/>
</dbReference>
<keyword evidence="1" id="KW-0677">Repeat</keyword>
<evidence type="ECO:0000313" key="7">
    <source>
        <dbReference type="Proteomes" id="UP000824056"/>
    </source>
</evidence>
<keyword evidence="5" id="KW-0812">Transmembrane</keyword>
<feature type="coiled-coil region" evidence="3">
    <location>
        <begin position="279"/>
        <end position="327"/>
    </location>
</feature>
<feature type="region of interest" description="Disordered" evidence="4">
    <location>
        <begin position="457"/>
        <end position="509"/>
    </location>
</feature>
<gene>
    <name evidence="6" type="ORF">H9809_08930</name>
</gene>
<keyword evidence="5" id="KW-0472">Membrane</keyword>
<dbReference type="Pfam" id="PF13432">
    <property type="entry name" value="TPR_16"/>
    <property type="match status" value="2"/>
</dbReference>
<dbReference type="PANTHER" id="PTHR45586:SF1">
    <property type="entry name" value="LIPOPOLYSACCHARIDE ASSEMBLY PROTEIN B"/>
    <property type="match status" value="1"/>
</dbReference>